<keyword evidence="1" id="KW-0614">Plasmid</keyword>
<dbReference type="AlphaFoldDB" id="A0A1L7JMT8"/>
<geneLocation type="plasmid" evidence="1">
    <name>pNPD8_2</name>
</geneLocation>
<organism evidence="1">
    <name type="scientific">Clostridium botulinum</name>
    <dbReference type="NCBI Taxonomy" id="1491"/>
    <lineage>
        <taxon>Bacteria</taxon>
        <taxon>Bacillati</taxon>
        <taxon>Bacillota</taxon>
        <taxon>Clostridia</taxon>
        <taxon>Eubacteriales</taxon>
        <taxon>Clostridiaceae</taxon>
        <taxon>Clostridium</taxon>
    </lineage>
</organism>
<proteinExistence type="predicted"/>
<sequence length="66" mass="7767">MKNIKSTPFHAFGIMPDDSFHMTDIAKHIKKFRDCSELEIELNKLANYIYNGKRTIFFMNLGSFHI</sequence>
<reference evidence="1" key="1">
    <citation type="submission" date="2016-05" db="EMBL/GenBank/DDBJ databases">
        <authorList>
            <person name="Lavstsen T."/>
            <person name="Jespersen J.S."/>
        </authorList>
    </citation>
    <scope>NUCLEOTIDE SEQUENCE</scope>
    <source>
        <strain evidence="1">CDC69096</strain>
        <plasmid evidence="1">pNPD8_2</plasmid>
    </source>
</reference>
<gene>
    <name evidence="1" type="ORF">NPD8_3940</name>
</gene>
<name>A0A1L7JMT8_CLOBO</name>
<accession>A0A1L7JMT8</accession>
<evidence type="ECO:0000313" key="1">
    <source>
        <dbReference type="EMBL" id="APU87026.1"/>
    </source>
</evidence>
<dbReference type="EMBL" id="CP015706">
    <property type="protein sequence ID" value="APU87026.1"/>
    <property type="molecule type" value="Genomic_DNA"/>
</dbReference>
<protein>
    <submittedName>
        <fullName evidence="1">Uncharacterized protein</fullName>
    </submittedName>
</protein>